<dbReference type="Pfam" id="PF13439">
    <property type="entry name" value="Glyco_transf_4"/>
    <property type="match status" value="1"/>
</dbReference>
<dbReference type="PANTHER" id="PTHR46401">
    <property type="entry name" value="GLYCOSYLTRANSFERASE WBBK-RELATED"/>
    <property type="match status" value="1"/>
</dbReference>
<dbReference type="GO" id="GO:0009103">
    <property type="term" value="P:lipopolysaccharide biosynthetic process"/>
    <property type="evidence" value="ECO:0007669"/>
    <property type="project" value="TreeGrafter"/>
</dbReference>
<dbReference type="InterPro" id="IPR001296">
    <property type="entry name" value="Glyco_trans_1"/>
</dbReference>
<dbReference type="GO" id="GO:0016757">
    <property type="term" value="F:glycosyltransferase activity"/>
    <property type="evidence" value="ECO:0007669"/>
    <property type="project" value="InterPro"/>
</dbReference>
<keyword evidence="1" id="KW-0808">Transferase</keyword>
<evidence type="ECO:0000256" key="1">
    <source>
        <dbReference type="ARBA" id="ARBA00022679"/>
    </source>
</evidence>
<accession>A0A1G1XAW2</accession>
<dbReference type="Gene3D" id="3.40.50.2000">
    <property type="entry name" value="Glycogen Phosphorylase B"/>
    <property type="match status" value="2"/>
</dbReference>
<dbReference type="Proteomes" id="UP000177941">
    <property type="component" value="Unassembled WGS sequence"/>
</dbReference>
<gene>
    <name evidence="4" type="ORF">A3E36_00315</name>
</gene>
<evidence type="ECO:0000259" key="3">
    <source>
        <dbReference type="Pfam" id="PF13439"/>
    </source>
</evidence>
<dbReference type="PANTHER" id="PTHR46401:SF2">
    <property type="entry name" value="GLYCOSYLTRANSFERASE WBBK-RELATED"/>
    <property type="match status" value="1"/>
</dbReference>
<dbReference type="CDD" id="cd03809">
    <property type="entry name" value="GT4_MtfB-like"/>
    <property type="match status" value="1"/>
</dbReference>
<reference evidence="4 5" key="1">
    <citation type="journal article" date="2016" name="Nat. Commun.">
        <title>Thousands of microbial genomes shed light on interconnected biogeochemical processes in an aquifer system.</title>
        <authorList>
            <person name="Anantharaman K."/>
            <person name="Brown C.T."/>
            <person name="Hug L.A."/>
            <person name="Sharon I."/>
            <person name="Castelle C.J."/>
            <person name="Probst A.J."/>
            <person name="Thomas B.C."/>
            <person name="Singh A."/>
            <person name="Wilkins M.J."/>
            <person name="Karaoz U."/>
            <person name="Brodie E.L."/>
            <person name="Williams K.H."/>
            <person name="Hubbard S.S."/>
            <person name="Banfield J.F."/>
        </authorList>
    </citation>
    <scope>NUCLEOTIDE SEQUENCE [LARGE SCALE GENOMIC DNA]</scope>
</reference>
<feature type="domain" description="Glycosyl transferase family 1" evidence="2">
    <location>
        <begin position="174"/>
        <end position="304"/>
    </location>
</feature>
<proteinExistence type="predicted"/>
<dbReference type="Pfam" id="PF00534">
    <property type="entry name" value="Glycos_transf_1"/>
    <property type="match status" value="1"/>
</dbReference>
<dbReference type="AlphaFoldDB" id="A0A1G1XAW2"/>
<evidence type="ECO:0000313" key="5">
    <source>
        <dbReference type="Proteomes" id="UP000177941"/>
    </source>
</evidence>
<sequence length="363" mass="40750">MNVIIEARARTARSGGIKSYVIYLLKGLREHSNIHIDVVDGSRSSPVPLRSELLLPYWMNYQLETYIARNKPNVAHFTKAAIPRKKTVPTVVTIYDIIPILLPETQSLFRRAYWPTALHHAAVQSDRIITISEKSKQDIAKTFRVPEEKIIVTTLAIDASHFKPMANYPSTDTAGKYILFVGTWDERKNIKTLIRAFELIAGQIPHQLIVAGRPAHKDDGARVFAQKSKYADRIVFREHIPYVDLPSLYSNADIFVWPSIYEGWGFPPQEAMACGTPVIVSNGGSLPEVVGDAGAIVPFSSNDLHERMYDGDFTQRLSQEMLNLIGNEAAKQRFRDAGIVQATKTTWAQVTEKTVATYKEIAL</sequence>
<organism evidence="4 5">
    <name type="scientific">Candidatus Andersenbacteria bacterium RIFCSPHIGHO2_12_FULL_45_11b</name>
    <dbReference type="NCBI Taxonomy" id="1797282"/>
    <lineage>
        <taxon>Bacteria</taxon>
        <taxon>Candidatus Anderseniibacteriota</taxon>
    </lineage>
</organism>
<protein>
    <recommendedName>
        <fullName evidence="6">Glycosyl transferase family 1 domain-containing protein</fullName>
    </recommendedName>
</protein>
<dbReference type="InterPro" id="IPR028098">
    <property type="entry name" value="Glyco_trans_4-like_N"/>
</dbReference>
<dbReference type="EMBL" id="MHHS01000021">
    <property type="protein sequence ID" value="OGY37021.1"/>
    <property type="molecule type" value="Genomic_DNA"/>
</dbReference>
<dbReference type="SUPFAM" id="SSF53756">
    <property type="entry name" value="UDP-Glycosyltransferase/glycogen phosphorylase"/>
    <property type="match status" value="1"/>
</dbReference>
<feature type="domain" description="Glycosyltransferase subfamily 4-like N-terminal" evidence="3">
    <location>
        <begin position="16"/>
        <end position="159"/>
    </location>
</feature>
<name>A0A1G1XAW2_9BACT</name>
<evidence type="ECO:0008006" key="6">
    <source>
        <dbReference type="Google" id="ProtNLM"/>
    </source>
</evidence>
<evidence type="ECO:0000313" key="4">
    <source>
        <dbReference type="EMBL" id="OGY37021.1"/>
    </source>
</evidence>
<comment type="caution">
    <text evidence="4">The sequence shown here is derived from an EMBL/GenBank/DDBJ whole genome shotgun (WGS) entry which is preliminary data.</text>
</comment>
<evidence type="ECO:0000259" key="2">
    <source>
        <dbReference type="Pfam" id="PF00534"/>
    </source>
</evidence>